<dbReference type="SUPFAM" id="SSF49899">
    <property type="entry name" value="Concanavalin A-like lectins/glucanases"/>
    <property type="match status" value="1"/>
</dbReference>
<reference evidence="3" key="1">
    <citation type="journal article" date="2013" name="Environ. Microbiol.">
        <title>Seasonally variable intestinal metagenomes of the red palm weevil (Rhynchophorus ferrugineus).</title>
        <authorList>
            <person name="Jia S."/>
            <person name="Zhang X."/>
            <person name="Zhang G."/>
            <person name="Yin A."/>
            <person name="Zhang S."/>
            <person name="Li F."/>
            <person name="Wang L."/>
            <person name="Zhao D."/>
            <person name="Yun Q."/>
            <person name="Tala"/>
            <person name="Wang J."/>
            <person name="Sun G."/>
            <person name="Baabdullah M."/>
            <person name="Yu X."/>
            <person name="Hu S."/>
            <person name="Al-Mssallem I.S."/>
            <person name="Yu J."/>
        </authorList>
    </citation>
    <scope>NUCLEOTIDE SEQUENCE</scope>
</reference>
<dbReference type="EMBL" id="KF127492">
    <property type="protein sequence ID" value="AIA94849.1"/>
    <property type="molecule type" value="Genomic_DNA"/>
</dbReference>
<dbReference type="Pfam" id="PF17851">
    <property type="entry name" value="GH43_C2"/>
    <property type="match status" value="1"/>
</dbReference>
<feature type="region of interest" description="Disordered" evidence="1">
    <location>
        <begin position="1"/>
        <end position="27"/>
    </location>
</feature>
<dbReference type="InterPro" id="IPR041542">
    <property type="entry name" value="GH43_C2"/>
</dbReference>
<evidence type="ECO:0000259" key="2">
    <source>
        <dbReference type="Pfam" id="PF17851"/>
    </source>
</evidence>
<sequence length="97" mass="10759">MGKQLAGVRHADGARPDRRDLSEAHSWQAGRAAGDVGRFTAATLGLQWQWNHNPDNTKWSLTERAGHLRLRPTAATSFWTARNTLTQKARARAAAAW</sequence>
<dbReference type="Gene3D" id="2.60.120.200">
    <property type="match status" value="1"/>
</dbReference>
<feature type="compositionally biased region" description="Basic and acidic residues" evidence="1">
    <location>
        <begin position="9"/>
        <end position="23"/>
    </location>
</feature>
<organism evidence="3">
    <name type="scientific">uncultured Opitutus sp</name>
    <dbReference type="NCBI Taxonomy" id="296825"/>
    <lineage>
        <taxon>Bacteria</taxon>
        <taxon>Pseudomonadati</taxon>
        <taxon>Verrucomicrobiota</taxon>
        <taxon>Opitutia</taxon>
        <taxon>Opitutales</taxon>
        <taxon>Opitutaceae</taxon>
        <taxon>Opitutus</taxon>
        <taxon>environmental samples</taxon>
    </lineage>
</organism>
<protein>
    <submittedName>
        <fullName evidence="3">CAZy families GH62|GH43 protein</fullName>
    </submittedName>
</protein>
<accession>A0A060CHZ5</accession>
<dbReference type="InterPro" id="IPR013320">
    <property type="entry name" value="ConA-like_dom_sf"/>
</dbReference>
<evidence type="ECO:0000313" key="3">
    <source>
        <dbReference type="EMBL" id="AIA94849.1"/>
    </source>
</evidence>
<evidence type="ECO:0000256" key="1">
    <source>
        <dbReference type="SAM" id="MobiDB-lite"/>
    </source>
</evidence>
<name>A0A060CHZ5_9BACT</name>
<dbReference type="AlphaFoldDB" id="A0A060CHZ5"/>
<proteinExistence type="predicted"/>
<feature type="domain" description="Beta-xylosidase C-terminal Concanavalin A-like" evidence="2">
    <location>
        <begin position="39"/>
        <end position="94"/>
    </location>
</feature>